<evidence type="ECO:0000313" key="3">
    <source>
        <dbReference type="Proteomes" id="UP001190700"/>
    </source>
</evidence>
<feature type="region of interest" description="Disordered" evidence="1">
    <location>
        <begin position="1"/>
        <end position="22"/>
    </location>
</feature>
<organism evidence="2 3">
    <name type="scientific">Cymbomonas tetramitiformis</name>
    <dbReference type="NCBI Taxonomy" id="36881"/>
    <lineage>
        <taxon>Eukaryota</taxon>
        <taxon>Viridiplantae</taxon>
        <taxon>Chlorophyta</taxon>
        <taxon>Pyramimonadophyceae</taxon>
        <taxon>Pyramimonadales</taxon>
        <taxon>Pyramimonadaceae</taxon>
        <taxon>Cymbomonas</taxon>
    </lineage>
</organism>
<proteinExistence type="predicted"/>
<evidence type="ECO:0000256" key="1">
    <source>
        <dbReference type="SAM" id="MobiDB-lite"/>
    </source>
</evidence>
<dbReference type="AlphaFoldDB" id="A0AAE0KQJ7"/>
<name>A0AAE0KQJ7_9CHLO</name>
<protein>
    <submittedName>
        <fullName evidence="2">Uncharacterized protein</fullName>
    </submittedName>
</protein>
<sequence>MVYSELFQKDDMEGGHPSSKVNETLLEPDSLQVQVKREGNDDLSSDSWFDEAVATLRMFTTRQMAILSLICWLVAGPRNNYSRQLEHDKGTQTDISGVNGPLKDSRDVRDWTHPVFVPCGCRVDCNRWDPRFPYAGYVFRQHGYGEERGSVDPKIFTSAPADERSFFRGHPTVNS</sequence>
<comment type="caution">
    <text evidence="2">The sequence shown here is derived from an EMBL/GenBank/DDBJ whole genome shotgun (WGS) entry which is preliminary data.</text>
</comment>
<accession>A0AAE0KQJ7</accession>
<dbReference type="EMBL" id="LGRX02021322">
    <property type="protein sequence ID" value="KAK3256789.1"/>
    <property type="molecule type" value="Genomic_DNA"/>
</dbReference>
<dbReference type="Proteomes" id="UP001190700">
    <property type="component" value="Unassembled WGS sequence"/>
</dbReference>
<keyword evidence="3" id="KW-1185">Reference proteome</keyword>
<reference evidence="2 3" key="1">
    <citation type="journal article" date="2015" name="Genome Biol. Evol.">
        <title>Comparative Genomics of a Bacterivorous Green Alga Reveals Evolutionary Causalities and Consequences of Phago-Mixotrophic Mode of Nutrition.</title>
        <authorList>
            <person name="Burns J.A."/>
            <person name="Paasch A."/>
            <person name="Narechania A."/>
            <person name="Kim E."/>
        </authorList>
    </citation>
    <scope>NUCLEOTIDE SEQUENCE [LARGE SCALE GENOMIC DNA]</scope>
    <source>
        <strain evidence="2 3">PLY_AMNH</strain>
    </source>
</reference>
<evidence type="ECO:0000313" key="2">
    <source>
        <dbReference type="EMBL" id="KAK3256789.1"/>
    </source>
</evidence>
<gene>
    <name evidence="2" type="ORF">CYMTET_34093</name>
</gene>